<comment type="similarity">
    <text evidence="1">Belongs to the CFA/CMAS family.</text>
</comment>
<keyword evidence="4" id="KW-0949">S-adenosyl-L-methionine</keyword>
<dbReference type="CDD" id="cd02440">
    <property type="entry name" value="AdoMet_MTases"/>
    <property type="match status" value="1"/>
</dbReference>
<dbReference type="PANTHER" id="PTHR43667:SF1">
    <property type="entry name" value="CYCLOPROPANE-FATTY-ACYL-PHOSPHOLIPID SYNTHASE"/>
    <property type="match status" value="1"/>
</dbReference>
<evidence type="ECO:0000256" key="5">
    <source>
        <dbReference type="ARBA" id="ARBA00023098"/>
    </source>
</evidence>
<dbReference type="PANTHER" id="PTHR43667">
    <property type="entry name" value="CYCLOPROPANE-FATTY-ACYL-PHOSPHOLIPID SYNTHASE"/>
    <property type="match status" value="1"/>
</dbReference>
<dbReference type="AlphaFoldDB" id="A0A916QDK5"/>
<dbReference type="InterPro" id="IPR029063">
    <property type="entry name" value="SAM-dependent_MTases_sf"/>
</dbReference>
<reference evidence="7" key="1">
    <citation type="submission" date="2020-06" db="EMBL/GenBank/DDBJ databases">
        <title>Characterization of fructooligosaccharide metabolism and fructooligosaccharide-degrading enzymes in human commensal butyrate producers.</title>
        <authorList>
            <person name="Tanno H."/>
            <person name="Fujii T."/>
            <person name="Hirano K."/>
            <person name="Maeno S."/>
            <person name="Tonozuka T."/>
            <person name="Sakamoto M."/>
            <person name="Ohkuma M."/>
            <person name="Tochio T."/>
            <person name="Endo A."/>
        </authorList>
    </citation>
    <scope>NUCLEOTIDE SEQUENCE</scope>
    <source>
        <strain evidence="7">JCM 17466</strain>
    </source>
</reference>
<organism evidence="7 8">
    <name type="scientific">Anaerostipes butyraticus</name>
    <dbReference type="NCBI Taxonomy" id="645466"/>
    <lineage>
        <taxon>Bacteria</taxon>
        <taxon>Bacillati</taxon>
        <taxon>Bacillota</taxon>
        <taxon>Clostridia</taxon>
        <taxon>Lachnospirales</taxon>
        <taxon>Lachnospiraceae</taxon>
        <taxon>Anaerostipes</taxon>
    </lineage>
</organism>
<feature type="domain" description="Methyltransferase" evidence="6">
    <location>
        <begin position="38"/>
        <end position="126"/>
    </location>
</feature>
<dbReference type="GO" id="GO:0032259">
    <property type="term" value="P:methylation"/>
    <property type="evidence" value="ECO:0007669"/>
    <property type="project" value="UniProtKB-KW"/>
</dbReference>
<protein>
    <submittedName>
        <fullName evidence="7">SAM-dependent methyltransferase</fullName>
    </submittedName>
</protein>
<dbReference type="Gene3D" id="3.40.50.150">
    <property type="entry name" value="Vaccinia Virus protein VP39"/>
    <property type="match status" value="1"/>
</dbReference>
<keyword evidence="5" id="KW-0443">Lipid metabolism</keyword>
<evidence type="ECO:0000259" key="6">
    <source>
        <dbReference type="Pfam" id="PF13649"/>
    </source>
</evidence>
<keyword evidence="3" id="KW-0808">Transferase</keyword>
<dbReference type="Pfam" id="PF13649">
    <property type="entry name" value="Methyltransf_25"/>
    <property type="match status" value="1"/>
</dbReference>
<keyword evidence="2 7" id="KW-0489">Methyltransferase</keyword>
<keyword evidence="8" id="KW-1185">Reference proteome</keyword>
<evidence type="ECO:0000256" key="2">
    <source>
        <dbReference type="ARBA" id="ARBA00022603"/>
    </source>
</evidence>
<evidence type="ECO:0000256" key="3">
    <source>
        <dbReference type="ARBA" id="ARBA00022679"/>
    </source>
</evidence>
<dbReference type="InterPro" id="IPR050723">
    <property type="entry name" value="CFA/CMAS"/>
</dbReference>
<comment type="caution">
    <text evidence="7">The sequence shown here is derived from an EMBL/GenBank/DDBJ whole genome shotgun (WGS) entry which is preliminary data.</text>
</comment>
<dbReference type="EMBL" id="BLYI01000070">
    <property type="protein sequence ID" value="GFO86624.1"/>
    <property type="molecule type" value="Genomic_DNA"/>
</dbReference>
<evidence type="ECO:0000256" key="1">
    <source>
        <dbReference type="ARBA" id="ARBA00010815"/>
    </source>
</evidence>
<proteinExistence type="inferred from homology"/>
<evidence type="ECO:0000256" key="4">
    <source>
        <dbReference type="ARBA" id="ARBA00022691"/>
    </source>
</evidence>
<evidence type="ECO:0000313" key="7">
    <source>
        <dbReference type="EMBL" id="GFO86624.1"/>
    </source>
</evidence>
<name>A0A916QDK5_9FIRM</name>
<dbReference type="SUPFAM" id="SSF53335">
    <property type="entry name" value="S-adenosyl-L-methionine-dependent methyltransferases"/>
    <property type="match status" value="1"/>
</dbReference>
<evidence type="ECO:0000313" key="8">
    <source>
        <dbReference type="Proteomes" id="UP000613208"/>
    </source>
</evidence>
<dbReference type="GO" id="GO:0006629">
    <property type="term" value="P:lipid metabolic process"/>
    <property type="evidence" value="ECO:0007669"/>
    <property type="project" value="UniProtKB-KW"/>
</dbReference>
<accession>A0A916QDK5</accession>
<sequence length="192" mass="22498">MCEYYEKNAERYAAETFTADMSEQYRRFLPLLKNGAKILDVGSGSGRDACCFQKYGYQVTALEPSKNLCKEIRKGFSGEIVCCDIQNYHPMVRYDGIWACASLIHLQEEEILHFFEKIHRYLKDDGIVYISGKNGIPTGKAKDGRYFLEFSEQLIEKILKVNKQLKAEQVWYTEDVRGRKEFRWMNVIFRKV</sequence>
<dbReference type="Proteomes" id="UP000613208">
    <property type="component" value="Unassembled WGS sequence"/>
</dbReference>
<gene>
    <name evidence="7" type="ORF">ANBU17_29710</name>
</gene>
<dbReference type="InterPro" id="IPR041698">
    <property type="entry name" value="Methyltransf_25"/>
</dbReference>
<dbReference type="GO" id="GO:0008168">
    <property type="term" value="F:methyltransferase activity"/>
    <property type="evidence" value="ECO:0007669"/>
    <property type="project" value="UniProtKB-KW"/>
</dbReference>
<dbReference type="RefSeq" id="WP_201312273.1">
    <property type="nucleotide sequence ID" value="NZ_BLYI01000070.1"/>
</dbReference>